<reference evidence="3" key="1">
    <citation type="submission" date="2013-05" db="EMBL/GenBank/DDBJ databases">
        <title>Draft genome sequences of six wheat associated Fusarium spp. isolates.</title>
        <authorList>
            <person name="Moolhuijzen P.M."/>
            <person name="Manners J.M."/>
            <person name="Wilcox S."/>
            <person name="Bellgard M.I."/>
            <person name="Gardiner D.M."/>
        </authorList>
    </citation>
    <scope>NUCLEOTIDE SEQUENCE</scope>
    <source>
        <strain evidence="3">CS3069</strain>
    </source>
</reference>
<name>A0A090MJY3_9HYPO</name>
<evidence type="ECO:0000259" key="2">
    <source>
        <dbReference type="Pfam" id="PF20684"/>
    </source>
</evidence>
<keyword evidence="1" id="KW-0472">Membrane</keyword>
<keyword evidence="1" id="KW-0812">Transmembrane</keyword>
<feature type="transmembrane region" description="Helical" evidence="1">
    <location>
        <begin position="45"/>
        <end position="68"/>
    </location>
</feature>
<protein>
    <submittedName>
        <fullName evidence="3">WGS project CBMI000000000 data, contig CS3069_c003605</fullName>
    </submittedName>
</protein>
<evidence type="ECO:0000313" key="3">
    <source>
        <dbReference type="EMBL" id="CEG05317.1"/>
    </source>
</evidence>
<dbReference type="EMBL" id="CBMI010003603">
    <property type="protein sequence ID" value="CEG05317.1"/>
    <property type="molecule type" value="Genomic_DNA"/>
</dbReference>
<evidence type="ECO:0000256" key="1">
    <source>
        <dbReference type="SAM" id="Phobius"/>
    </source>
</evidence>
<comment type="caution">
    <text evidence="3">The sequence shown here is derived from an EMBL/GenBank/DDBJ whole genome shotgun (WGS) entry which is preliminary data.</text>
</comment>
<gene>
    <name evidence="3" type="ORF">BN850_0108150</name>
</gene>
<organism evidence="3">
    <name type="scientific">Fusarium clavum</name>
    <dbReference type="NCBI Taxonomy" id="2594811"/>
    <lineage>
        <taxon>Eukaryota</taxon>
        <taxon>Fungi</taxon>
        <taxon>Dikarya</taxon>
        <taxon>Ascomycota</taxon>
        <taxon>Pezizomycotina</taxon>
        <taxon>Sordariomycetes</taxon>
        <taxon>Hypocreomycetidae</taxon>
        <taxon>Hypocreales</taxon>
        <taxon>Nectriaceae</taxon>
        <taxon>Fusarium</taxon>
        <taxon>Fusarium incarnatum-equiseti species complex</taxon>
    </lineage>
</organism>
<dbReference type="Pfam" id="PF20684">
    <property type="entry name" value="Fung_rhodopsin"/>
    <property type="match status" value="1"/>
</dbReference>
<keyword evidence="1" id="KW-1133">Transmembrane helix</keyword>
<accession>A0A090MJY3</accession>
<dbReference type="InterPro" id="IPR049326">
    <property type="entry name" value="Rhodopsin_dom_fungi"/>
</dbReference>
<proteinExistence type="predicted"/>
<dbReference type="AlphaFoldDB" id="A0A090MJY3"/>
<feature type="transmembrane region" description="Helical" evidence="1">
    <location>
        <begin position="80"/>
        <end position="101"/>
    </location>
</feature>
<sequence>MMAAWAMGIIVASFCITYVHMGVMKHGIAPTLNNYGGSDRDKQLLWISTLPFATAFYLCKAALLCVYHKVIPLFMVKRRTFLRAAVIYVCSSFCATIVLPFTTCTPVSRFWALDPERRCFASAVVAFLNTAWILNLSSDVFNFWNSLDLYTGLVIVCLPSLRPYFPLAAESRALNYMKSNTIIGSGRYTSTVSTRSF</sequence>
<feature type="domain" description="Rhodopsin" evidence="2">
    <location>
        <begin position="2"/>
        <end position="140"/>
    </location>
</feature>